<dbReference type="AlphaFoldDB" id="A0A561UI73"/>
<dbReference type="GO" id="GO:0051920">
    <property type="term" value="F:peroxiredoxin activity"/>
    <property type="evidence" value="ECO:0007669"/>
    <property type="project" value="InterPro"/>
</dbReference>
<protein>
    <submittedName>
        <fullName evidence="3">AhpD family alkylhydroperoxidase</fullName>
    </submittedName>
</protein>
<keyword evidence="3" id="KW-0575">Peroxidase</keyword>
<proteinExistence type="predicted"/>
<dbReference type="InterPro" id="IPR004675">
    <property type="entry name" value="AhpD_core"/>
</dbReference>
<dbReference type="NCBIfam" id="TIGR00778">
    <property type="entry name" value="ahpD_dom"/>
    <property type="match status" value="1"/>
</dbReference>
<dbReference type="Gene3D" id="1.20.1290.10">
    <property type="entry name" value="AhpD-like"/>
    <property type="match status" value="1"/>
</dbReference>
<evidence type="ECO:0000313" key="3">
    <source>
        <dbReference type="EMBL" id="TWF99055.1"/>
    </source>
</evidence>
<evidence type="ECO:0000259" key="2">
    <source>
        <dbReference type="Pfam" id="PF02627"/>
    </source>
</evidence>
<dbReference type="InterPro" id="IPR003779">
    <property type="entry name" value="CMD-like"/>
</dbReference>
<comment type="caution">
    <text evidence="3">The sequence shown here is derived from an EMBL/GenBank/DDBJ whole genome shotgun (WGS) entry which is preliminary data.</text>
</comment>
<dbReference type="Proteomes" id="UP000317940">
    <property type="component" value="Unassembled WGS sequence"/>
</dbReference>
<evidence type="ECO:0000256" key="1">
    <source>
        <dbReference type="SAM" id="MobiDB-lite"/>
    </source>
</evidence>
<keyword evidence="4" id="KW-1185">Reference proteome</keyword>
<dbReference type="PANTHER" id="PTHR34846">
    <property type="entry name" value="4-CARBOXYMUCONOLACTONE DECARBOXYLASE FAMILY PROTEIN (AFU_ORTHOLOGUE AFUA_6G11590)"/>
    <property type="match status" value="1"/>
</dbReference>
<evidence type="ECO:0000313" key="4">
    <source>
        <dbReference type="Proteomes" id="UP000317940"/>
    </source>
</evidence>
<dbReference type="InterPro" id="IPR029032">
    <property type="entry name" value="AhpD-like"/>
</dbReference>
<reference evidence="3 4" key="1">
    <citation type="submission" date="2019-06" db="EMBL/GenBank/DDBJ databases">
        <title>Sequencing the genomes of 1000 actinobacteria strains.</title>
        <authorList>
            <person name="Klenk H.-P."/>
        </authorList>
    </citation>
    <scope>NUCLEOTIDE SEQUENCE [LARGE SCALE GENOMIC DNA]</scope>
    <source>
        <strain evidence="3 4">DSM 44826</strain>
    </source>
</reference>
<feature type="domain" description="Carboxymuconolactone decarboxylase-like" evidence="2">
    <location>
        <begin position="30"/>
        <end position="111"/>
    </location>
</feature>
<name>A0A561UI73_9ACTN</name>
<feature type="region of interest" description="Disordered" evidence="1">
    <location>
        <begin position="1"/>
        <end position="20"/>
    </location>
</feature>
<sequence>MTNTTATTAPAPTTSATAPEPRVLFAQQAPKAFKALLAFDAAAREGLDPVLVELVLIRASQLNGCAYCLHMHTSDARKAGESDERMHMVAVWHEAAHFFTPAEQAALALTEAITRISGSVPDEVYARAAAEFDEPTLARLIALICAINTWNRVALATGKVAGTDERR</sequence>
<dbReference type="RefSeq" id="WP_145905385.1">
    <property type="nucleotide sequence ID" value="NZ_BAAAMZ010000011.1"/>
</dbReference>
<dbReference type="Pfam" id="PF02627">
    <property type="entry name" value="CMD"/>
    <property type="match status" value="1"/>
</dbReference>
<keyword evidence="3" id="KW-0560">Oxidoreductase</keyword>
<organism evidence="3 4">
    <name type="scientific">Kitasatospora viridis</name>
    <dbReference type="NCBI Taxonomy" id="281105"/>
    <lineage>
        <taxon>Bacteria</taxon>
        <taxon>Bacillati</taxon>
        <taxon>Actinomycetota</taxon>
        <taxon>Actinomycetes</taxon>
        <taxon>Kitasatosporales</taxon>
        <taxon>Streptomycetaceae</taxon>
        <taxon>Kitasatospora</taxon>
    </lineage>
</organism>
<gene>
    <name evidence="3" type="ORF">FHX73_112891</name>
</gene>
<dbReference type="PANTHER" id="PTHR34846:SF10">
    <property type="entry name" value="CYTOPLASMIC PROTEIN"/>
    <property type="match status" value="1"/>
</dbReference>
<dbReference type="EMBL" id="VIWT01000001">
    <property type="protein sequence ID" value="TWF99055.1"/>
    <property type="molecule type" value="Genomic_DNA"/>
</dbReference>
<dbReference type="SUPFAM" id="SSF69118">
    <property type="entry name" value="AhpD-like"/>
    <property type="match status" value="1"/>
</dbReference>
<dbReference type="OrthoDB" id="9801997at2"/>
<accession>A0A561UI73</accession>